<dbReference type="OrthoDB" id="160645at2759"/>
<dbReference type="InterPro" id="IPR054293">
    <property type="entry name" value="DUF7029"/>
</dbReference>
<evidence type="ECO:0000313" key="4">
    <source>
        <dbReference type="Proteomes" id="UP000028545"/>
    </source>
</evidence>
<accession>A0A084FY30</accession>
<evidence type="ECO:0000259" key="2">
    <source>
        <dbReference type="Pfam" id="PF23865"/>
    </source>
</evidence>
<dbReference type="RefSeq" id="XP_016639791.1">
    <property type="nucleotide sequence ID" value="XM_016790488.1"/>
</dbReference>
<sequence length="663" mass="69172">MVRIQTIAGLLIGQSTFYVSAASIQPLALWQADSSATNLISSRNLQGTDDVSITVEPAAPMIMTPLRINRGGNTKRDRREALAPQAEESLYWSAQDGTVAELTLSMPGENENIVNLERIDDMVRNIECLRNGTGQVKIQFAEEADFDDAEDIWQWVNQEPGNHFTLLVGAGACGWNENQRVLYTVTGLVYNDESETVILEAETTTWKDSVHTFSLNIGKPAVVNGAPVQRRTMAGVRGRRGFFDKVRDALKGATDKVVDTASDIVGAVGDATDKAVDTASGVADKVVDTVTDAAGKAKDAASDAASTVGEGAGQAADKAVDTATDIVNNVGDATDKAVDKVVDVVGDATDTVADTTGSVVDVIGDLIDPDHSADFSIPFDSDFTGKSLTFSVDGVDVTASCTECTTTGSFNIRGSFRVNQFLTEEAWIELSTGGVTAKAVLGLTLKGALTGKLAEKSVPIVKFSPAGVSIPGVLTIGPTISVNLGAEISEVRGSVGVTLGGTATIPASSSRLDFLSEDKTTATGWEPTFDVAPFKADASVEAKATAFLKAAVGLEISAVETGFSAELSANLPALTASLKAVTSATCTVCGDHQSGIQGSLTLGTSVGVSLKKKVLGDEEPLWSLSFADAKLADLAAFCLGIGPSGDQCLAKRFAEEWDESAVY</sequence>
<dbReference type="Pfam" id="PF23865">
    <property type="entry name" value="DUF7223"/>
    <property type="match status" value="1"/>
</dbReference>
<dbReference type="KEGG" id="sapo:SAPIO_CDS8972"/>
<evidence type="ECO:0000259" key="1">
    <source>
        <dbReference type="Pfam" id="PF22974"/>
    </source>
</evidence>
<dbReference type="HOGENOM" id="CLU_413969_0_0_1"/>
<evidence type="ECO:0000313" key="3">
    <source>
        <dbReference type="EMBL" id="KEZ39992.1"/>
    </source>
</evidence>
<dbReference type="Proteomes" id="UP000028545">
    <property type="component" value="Unassembled WGS sequence"/>
</dbReference>
<dbReference type="PANTHER" id="PTHR47372:SF11">
    <property type="entry name" value="RE19971P"/>
    <property type="match status" value="1"/>
</dbReference>
<keyword evidence="4" id="KW-1185">Reference proteome</keyword>
<dbReference type="GeneID" id="27728044"/>
<gene>
    <name evidence="3" type="ORF">SAPIO_CDS8972</name>
</gene>
<name>A0A084FY30_PSEDA</name>
<dbReference type="InterPro" id="IPR055647">
    <property type="entry name" value="DUF7223"/>
</dbReference>
<protein>
    <submittedName>
        <fullName evidence="3">Uncharacterized protein</fullName>
    </submittedName>
</protein>
<organism evidence="3 4">
    <name type="scientific">Pseudallescheria apiosperma</name>
    <name type="common">Scedosporium apiospermum</name>
    <dbReference type="NCBI Taxonomy" id="563466"/>
    <lineage>
        <taxon>Eukaryota</taxon>
        <taxon>Fungi</taxon>
        <taxon>Dikarya</taxon>
        <taxon>Ascomycota</taxon>
        <taxon>Pezizomycotina</taxon>
        <taxon>Sordariomycetes</taxon>
        <taxon>Hypocreomycetidae</taxon>
        <taxon>Microascales</taxon>
        <taxon>Microascaceae</taxon>
        <taxon>Scedosporium</taxon>
    </lineage>
</organism>
<dbReference type="PANTHER" id="PTHR47372">
    <property type="entry name" value="DAUER UP-REGULATED-RELATED"/>
    <property type="match status" value="1"/>
</dbReference>
<feature type="domain" description="DUF7029" evidence="1">
    <location>
        <begin position="107"/>
        <end position="213"/>
    </location>
</feature>
<proteinExistence type="predicted"/>
<feature type="domain" description="DUF7223" evidence="2">
    <location>
        <begin position="380"/>
        <end position="611"/>
    </location>
</feature>
<dbReference type="EMBL" id="JOWA01000132">
    <property type="protein sequence ID" value="KEZ39992.1"/>
    <property type="molecule type" value="Genomic_DNA"/>
</dbReference>
<comment type="caution">
    <text evidence="3">The sequence shown here is derived from an EMBL/GenBank/DDBJ whole genome shotgun (WGS) entry which is preliminary data.</text>
</comment>
<dbReference type="VEuPathDB" id="FungiDB:SAPIO_CDS8972"/>
<dbReference type="AlphaFoldDB" id="A0A084FY30"/>
<dbReference type="Gene3D" id="1.10.287.700">
    <property type="entry name" value="Helix hairpin bin"/>
    <property type="match status" value="1"/>
</dbReference>
<reference evidence="3 4" key="1">
    <citation type="journal article" date="2014" name="Genome Announc.">
        <title>Draft genome sequence of the pathogenic fungus Scedosporium apiospermum.</title>
        <authorList>
            <person name="Vandeputte P."/>
            <person name="Ghamrawi S."/>
            <person name="Rechenmann M."/>
            <person name="Iltis A."/>
            <person name="Giraud S."/>
            <person name="Fleury M."/>
            <person name="Thornton C."/>
            <person name="Delhaes L."/>
            <person name="Meyer W."/>
            <person name="Papon N."/>
            <person name="Bouchara J.P."/>
        </authorList>
    </citation>
    <scope>NUCLEOTIDE SEQUENCE [LARGE SCALE GENOMIC DNA]</scope>
    <source>
        <strain evidence="3 4">IHEM 14462</strain>
    </source>
</reference>
<dbReference type="Pfam" id="PF22974">
    <property type="entry name" value="DUF7029"/>
    <property type="match status" value="1"/>
</dbReference>